<evidence type="ECO:0000313" key="3">
    <source>
        <dbReference type="Proteomes" id="UP001175226"/>
    </source>
</evidence>
<organism evidence="2 3">
    <name type="scientific">Armillaria borealis</name>
    <dbReference type="NCBI Taxonomy" id="47425"/>
    <lineage>
        <taxon>Eukaryota</taxon>
        <taxon>Fungi</taxon>
        <taxon>Dikarya</taxon>
        <taxon>Basidiomycota</taxon>
        <taxon>Agaricomycotina</taxon>
        <taxon>Agaricomycetes</taxon>
        <taxon>Agaricomycetidae</taxon>
        <taxon>Agaricales</taxon>
        <taxon>Marasmiineae</taxon>
        <taxon>Physalacriaceae</taxon>
        <taxon>Armillaria</taxon>
    </lineage>
</organism>
<name>A0AA39MQ41_9AGAR</name>
<keyword evidence="3" id="KW-1185">Reference proteome</keyword>
<evidence type="ECO:0000256" key="1">
    <source>
        <dbReference type="SAM" id="MobiDB-lite"/>
    </source>
</evidence>
<accession>A0AA39MQ41</accession>
<evidence type="ECO:0000313" key="2">
    <source>
        <dbReference type="EMBL" id="KAK0442128.1"/>
    </source>
</evidence>
<reference evidence="2" key="1">
    <citation type="submission" date="2023-06" db="EMBL/GenBank/DDBJ databases">
        <authorList>
            <consortium name="Lawrence Berkeley National Laboratory"/>
            <person name="Ahrendt S."/>
            <person name="Sahu N."/>
            <person name="Indic B."/>
            <person name="Wong-Bajracharya J."/>
            <person name="Merenyi Z."/>
            <person name="Ke H.-M."/>
            <person name="Monk M."/>
            <person name="Kocsube S."/>
            <person name="Drula E."/>
            <person name="Lipzen A."/>
            <person name="Balint B."/>
            <person name="Henrissat B."/>
            <person name="Andreopoulos B."/>
            <person name="Martin F.M."/>
            <person name="Harder C.B."/>
            <person name="Rigling D."/>
            <person name="Ford K.L."/>
            <person name="Foster G.D."/>
            <person name="Pangilinan J."/>
            <person name="Papanicolaou A."/>
            <person name="Barry K."/>
            <person name="LaButti K."/>
            <person name="Viragh M."/>
            <person name="Koriabine M."/>
            <person name="Yan M."/>
            <person name="Riley R."/>
            <person name="Champramary S."/>
            <person name="Plett K.L."/>
            <person name="Tsai I.J."/>
            <person name="Slot J."/>
            <person name="Sipos G."/>
            <person name="Plett J."/>
            <person name="Nagy L.G."/>
            <person name="Grigoriev I.V."/>
        </authorList>
    </citation>
    <scope>NUCLEOTIDE SEQUENCE</scope>
    <source>
        <strain evidence="2">FPL87.14</strain>
    </source>
</reference>
<gene>
    <name evidence="2" type="ORF">EV421DRAFT_1736373</name>
</gene>
<dbReference type="AlphaFoldDB" id="A0AA39MQ41"/>
<dbReference type="EMBL" id="JAUEPT010000027">
    <property type="protein sequence ID" value="KAK0442128.1"/>
    <property type="molecule type" value="Genomic_DNA"/>
</dbReference>
<protein>
    <submittedName>
        <fullName evidence="2">Uncharacterized protein</fullName>
    </submittedName>
</protein>
<sequence>MAMRRFWGHLGRGRERVRKGELVQKARYGPKMIDTAFLDDSGQRDPDVCGDVPRSYELYDVLAEGAGEVQVDDNTSSEYFKRLLSPSSIRLSSLGYTTPHPSRLLRFLASTCGDLKHDNHEDLARKLASIDRDGGRTFWRKEDMTAYNVFLEYAWIMSIDRVATMNERQPKCAQSRTVKYTAQPFLATSTRSVENERLVTKPVLRQWQRNDHATAHQGHGEQSRGSGRLSFDVGDLATNGIPKRQEL</sequence>
<comment type="caution">
    <text evidence="2">The sequence shown here is derived from an EMBL/GenBank/DDBJ whole genome shotgun (WGS) entry which is preliminary data.</text>
</comment>
<proteinExistence type="predicted"/>
<dbReference type="Proteomes" id="UP001175226">
    <property type="component" value="Unassembled WGS sequence"/>
</dbReference>
<feature type="compositionally biased region" description="Basic and acidic residues" evidence="1">
    <location>
        <begin position="208"/>
        <end position="222"/>
    </location>
</feature>
<feature type="region of interest" description="Disordered" evidence="1">
    <location>
        <begin position="204"/>
        <end position="247"/>
    </location>
</feature>